<accession>A0ACC0UCU2</accession>
<reference evidence="1" key="1">
    <citation type="submission" date="2021-03" db="EMBL/GenBank/DDBJ databases">
        <title>Evolutionary priming and transition to the ectomycorrhizal habit in an iconic lineage of mushroom-forming fungi: is preadaptation a requirement?</title>
        <authorList>
            <consortium name="DOE Joint Genome Institute"/>
            <person name="Looney B.P."/>
            <person name="Miyauchi S."/>
            <person name="Morin E."/>
            <person name="Drula E."/>
            <person name="Courty P.E."/>
            <person name="Chicoki N."/>
            <person name="Fauchery L."/>
            <person name="Kohler A."/>
            <person name="Kuo A."/>
            <person name="LaButti K."/>
            <person name="Pangilinan J."/>
            <person name="Lipzen A."/>
            <person name="Riley R."/>
            <person name="Andreopoulos W."/>
            <person name="He G."/>
            <person name="Johnson J."/>
            <person name="Barry K.W."/>
            <person name="Grigoriev I.V."/>
            <person name="Nagy L."/>
            <person name="Hibbett D."/>
            <person name="Henrissat B."/>
            <person name="Matheny P.B."/>
            <person name="Labbe J."/>
            <person name="Martin A.F."/>
        </authorList>
    </citation>
    <scope>NUCLEOTIDE SEQUENCE</scope>
    <source>
        <strain evidence="1">BPL698</strain>
    </source>
</reference>
<proteinExistence type="predicted"/>
<protein>
    <submittedName>
        <fullName evidence="1">Uncharacterized protein</fullName>
    </submittedName>
</protein>
<evidence type="ECO:0000313" key="1">
    <source>
        <dbReference type="EMBL" id="KAI9509408.1"/>
    </source>
</evidence>
<keyword evidence="2" id="KW-1185">Reference proteome</keyword>
<organism evidence="1 2">
    <name type="scientific">Russula earlei</name>
    <dbReference type="NCBI Taxonomy" id="71964"/>
    <lineage>
        <taxon>Eukaryota</taxon>
        <taxon>Fungi</taxon>
        <taxon>Dikarya</taxon>
        <taxon>Basidiomycota</taxon>
        <taxon>Agaricomycotina</taxon>
        <taxon>Agaricomycetes</taxon>
        <taxon>Russulales</taxon>
        <taxon>Russulaceae</taxon>
        <taxon>Russula</taxon>
    </lineage>
</organism>
<dbReference type="EMBL" id="JAGFNK010000065">
    <property type="protein sequence ID" value="KAI9509408.1"/>
    <property type="molecule type" value="Genomic_DNA"/>
</dbReference>
<dbReference type="Proteomes" id="UP001207468">
    <property type="component" value="Unassembled WGS sequence"/>
</dbReference>
<comment type="caution">
    <text evidence="1">The sequence shown here is derived from an EMBL/GenBank/DDBJ whole genome shotgun (WGS) entry which is preliminary data.</text>
</comment>
<sequence>MDTLNVSYPPPSSDSGESSSSNSSSHSSNATSPDSSLLSTPASSVFDLPKLSRNPHELPVFGTETLTNPGQPILYLPPILSSLPHTYGESKITASTAGRLPKATEAHLPYIDAASLSLHKALHNFTPVTEKYASTSYAEAFNWDELDLPEDDEHDWYCVAFRSLRKPDSESGGTSTLLKENLMTRPNHPSALYEADRAAHEEAVQNGGLLMYWYGIPDPETGLNLATCIWQSRAHAVAANSRPHHVQAMRLAAASYHSYELERWTLRKTAGSIRLEVLPYDRSTAGQ</sequence>
<gene>
    <name evidence="1" type="ORF">F5148DRAFT_759662</name>
</gene>
<evidence type="ECO:0000313" key="2">
    <source>
        <dbReference type="Proteomes" id="UP001207468"/>
    </source>
</evidence>
<name>A0ACC0UCU2_9AGAM</name>